<dbReference type="AlphaFoldDB" id="A0A6B8M274"/>
<keyword evidence="3" id="KW-1185">Reference proteome</keyword>
<keyword evidence="1" id="KW-1133">Transmembrane helix</keyword>
<dbReference type="EMBL" id="CP044331">
    <property type="protein sequence ID" value="QGM96425.1"/>
    <property type="molecule type" value="Genomic_DNA"/>
</dbReference>
<organism evidence="2 3">
    <name type="scientific">Methylocystis parvus</name>
    <dbReference type="NCBI Taxonomy" id="134"/>
    <lineage>
        <taxon>Bacteria</taxon>
        <taxon>Pseudomonadati</taxon>
        <taxon>Pseudomonadota</taxon>
        <taxon>Alphaproteobacteria</taxon>
        <taxon>Hyphomicrobiales</taxon>
        <taxon>Methylocystaceae</taxon>
        <taxon>Methylocystis</taxon>
    </lineage>
</organism>
<sequence>MAMTYVNLDAKCGAPRDLERRGVRAKALEASGVMPTHVFLRLFLSALAATLAIHFWRQGAR</sequence>
<name>A0A6B8M274_9HYPH</name>
<evidence type="ECO:0000313" key="2">
    <source>
        <dbReference type="EMBL" id="QGM96425.1"/>
    </source>
</evidence>
<dbReference type="KEGG" id="mpar:F7D14_02285"/>
<accession>A0A6B8M274</accession>
<evidence type="ECO:0000313" key="3">
    <source>
        <dbReference type="Proteomes" id="UP000422569"/>
    </source>
</evidence>
<dbReference type="Proteomes" id="UP000422569">
    <property type="component" value="Chromosome"/>
</dbReference>
<reference evidence="2 3" key="1">
    <citation type="submission" date="2019-09" db="EMBL/GenBank/DDBJ databases">
        <title>Isolation and complete genome sequencing of Methylocystis species.</title>
        <authorList>
            <person name="Rumah B.L."/>
            <person name="Stead C.E."/>
            <person name="Stevens B.C."/>
            <person name="Minton N.P."/>
            <person name="Grosse-Honebrink A."/>
            <person name="Zhang Y."/>
        </authorList>
    </citation>
    <scope>NUCLEOTIDE SEQUENCE [LARGE SCALE GENOMIC DNA]</scope>
    <source>
        <strain evidence="2 3">BRCS2</strain>
    </source>
</reference>
<proteinExistence type="predicted"/>
<keyword evidence="1" id="KW-0812">Transmembrane</keyword>
<feature type="transmembrane region" description="Helical" evidence="1">
    <location>
        <begin position="38"/>
        <end position="56"/>
    </location>
</feature>
<protein>
    <submittedName>
        <fullName evidence="2">Uncharacterized protein</fullName>
    </submittedName>
</protein>
<gene>
    <name evidence="2" type="ORF">F7D14_02285</name>
</gene>
<keyword evidence="1" id="KW-0472">Membrane</keyword>
<dbReference type="RefSeq" id="WP_016921825.1">
    <property type="nucleotide sequence ID" value="NZ_CP044331.1"/>
</dbReference>
<evidence type="ECO:0000256" key="1">
    <source>
        <dbReference type="SAM" id="Phobius"/>
    </source>
</evidence>